<reference evidence="1 2" key="1">
    <citation type="submission" date="2024-02" db="EMBL/GenBank/DDBJ databases">
        <title>A draft genome for the cacao thread blight pathogen Marasmius crinis-equi.</title>
        <authorList>
            <person name="Cohen S.P."/>
            <person name="Baruah I.K."/>
            <person name="Amoako-Attah I."/>
            <person name="Bukari Y."/>
            <person name="Meinhardt L.W."/>
            <person name="Bailey B.A."/>
        </authorList>
    </citation>
    <scope>NUCLEOTIDE SEQUENCE [LARGE SCALE GENOMIC DNA]</scope>
    <source>
        <strain evidence="1 2">GH-76</strain>
    </source>
</reference>
<feature type="non-terminal residue" evidence="1">
    <location>
        <position position="98"/>
    </location>
</feature>
<sequence>MPNAKPKETVIKLFCDKVTGVSHSSLLSLFSSRIERERGMETAPVPPCMPTQTMRTIRQRVFSLPLSTPSGPSTPVKGDLVIELKRKEQEREWERQAE</sequence>
<evidence type="ECO:0000313" key="1">
    <source>
        <dbReference type="EMBL" id="KAL0569841.1"/>
    </source>
</evidence>
<proteinExistence type="predicted"/>
<name>A0ABR3F413_9AGAR</name>
<evidence type="ECO:0000313" key="2">
    <source>
        <dbReference type="Proteomes" id="UP001465976"/>
    </source>
</evidence>
<accession>A0ABR3F413</accession>
<protein>
    <submittedName>
        <fullName evidence="1">Uncharacterized protein</fullName>
    </submittedName>
</protein>
<dbReference type="Proteomes" id="UP001465976">
    <property type="component" value="Unassembled WGS sequence"/>
</dbReference>
<gene>
    <name evidence="1" type="ORF">V5O48_012118</name>
</gene>
<organism evidence="1 2">
    <name type="scientific">Marasmius crinis-equi</name>
    <dbReference type="NCBI Taxonomy" id="585013"/>
    <lineage>
        <taxon>Eukaryota</taxon>
        <taxon>Fungi</taxon>
        <taxon>Dikarya</taxon>
        <taxon>Basidiomycota</taxon>
        <taxon>Agaricomycotina</taxon>
        <taxon>Agaricomycetes</taxon>
        <taxon>Agaricomycetidae</taxon>
        <taxon>Agaricales</taxon>
        <taxon>Marasmiineae</taxon>
        <taxon>Marasmiaceae</taxon>
        <taxon>Marasmius</taxon>
    </lineage>
</organism>
<dbReference type="EMBL" id="JBAHYK010001041">
    <property type="protein sequence ID" value="KAL0569841.1"/>
    <property type="molecule type" value="Genomic_DNA"/>
</dbReference>
<comment type="caution">
    <text evidence="1">The sequence shown here is derived from an EMBL/GenBank/DDBJ whole genome shotgun (WGS) entry which is preliminary data.</text>
</comment>
<keyword evidence="2" id="KW-1185">Reference proteome</keyword>